<dbReference type="CDD" id="cd03320">
    <property type="entry name" value="OSBS"/>
    <property type="match status" value="1"/>
</dbReference>
<evidence type="ECO:0000256" key="1">
    <source>
        <dbReference type="ARBA" id="ARBA00022723"/>
    </source>
</evidence>
<keyword evidence="4" id="KW-1185">Reference proteome</keyword>
<evidence type="ECO:0000313" key="3">
    <source>
        <dbReference type="EMBL" id="AEK23155.1"/>
    </source>
</evidence>
<dbReference type="Gene3D" id="3.20.20.120">
    <property type="entry name" value="Enolase-like C-terminal domain"/>
    <property type="match status" value="1"/>
</dbReference>
<dbReference type="Proteomes" id="UP000008895">
    <property type="component" value="Chromosome"/>
</dbReference>
<dbReference type="EMBL" id="CP002113">
    <property type="protein sequence ID" value="AEK23155.1"/>
    <property type="molecule type" value="Genomic_DNA"/>
</dbReference>
<protein>
    <submittedName>
        <fullName evidence="3">L-Ala-D/L-Glu epimerase</fullName>
        <ecNumber evidence="3">4.2.1.113</ecNumber>
    </submittedName>
</protein>
<dbReference type="SUPFAM" id="SSF51604">
    <property type="entry name" value="Enolase C-terminal domain-like"/>
    <property type="match status" value="1"/>
</dbReference>
<dbReference type="SFLD" id="SFLDF00009">
    <property type="entry name" value="o-succinylbenzoate_synthase"/>
    <property type="match status" value="1"/>
</dbReference>
<dbReference type="HOGENOM" id="CLU_030273_0_0_10"/>
<gene>
    <name evidence="3" type="ordered locus">Ccan_10390</name>
</gene>
<dbReference type="EC" id="4.2.1.113" evidence="3"/>
<dbReference type="SFLD" id="SFLDG00180">
    <property type="entry name" value="muconate_cycloisomerase"/>
    <property type="match status" value="1"/>
</dbReference>
<evidence type="ECO:0000259" key="2">
    <source>
        <dbReference type="SMART" id="SM00922"/>
    </source>
</evidence>
<dbReference type="GO" id="GO:0016854">
    <property type="term" value="F:racemase and epimerase activity"/>
    <property type="evidence" value="ECO:0007669"/>
    <property type="project" value="UniProtKB-ARBA"/>
</dbReference>
<accession>F9YVB0</accession>
<name>F9YVB0_CAPCC</name>
<keyword evidence="1" id="KW-0479">Metal-binding</keyword>
<dbReference type="OrthoDB" id="9766759at2"/>
<keyword evidence="3" id="KW-0456">Lyase</keyword>
<dbReference type="PANTHER" id="PTHR48073:SF2">
    <property type="entry name" value="O-SUCCINYLBENZOATE SYNTHASE"/>
    <property type="match status" value="1"/>
</dbReference>
<dbReference type="SUPFAM" id="SSF54826">
    <property type="entry name" value="Enolase N-terminal domain-like"/>
    <property type="match status" value="1"/>
</dbReference>
<proteinExistence type="predicted"/>
<dbReference type="RefSeq" id="WP_013997145.1">
    <property type="nucleotide sequence ID" value="NC_015846.1"/>
</dbReference>
<dbReference type="PROSITE" id="PS00909">
    <property type="entry name" value="MR_MLE_2"/>
    <property type="match status" value="1"/>
</dbReference>
<dbReference type="STRING" id="860228.Ccan_10390"/>
<dbReference type="InterPro" id="IPR029017">
    <property type="entry name" value="Enolase-like_N"/>
</dbReference>
<dbReference type="InterPro" id="IPR036849">
    <property type="entry name" value="Enolase-like_C_sf"/>
</dbReference>
<organism evidence="3 4">
    <name type="scientific">Capnocytophaga canimorsus (strain 5)</name>
    <dbReference type="NCBI Taxonomy" id="860228"/>
    <lineage>
        <taxon>Bacteria</taxon>
        <taxon>Pseudomonadati</taxon>
        <taxon>Bacteroidota</taxon>
        <taxon>Flavobacteriia</taxon>
        <taxon>Flavobacteriales</taxon>
        <taxon>Flavobacteriaceae</taxon>
        <taxon>Capnocytophaga</taxon>
    </lineage>
</organism>
<dbReference type="InterPro" id="IPR018110">
    <property type="entry name" value="Mandel_Rmase/mucon_lact_enz_CS"/>
</dbReference>
<dbReference type="eggNOG" id="COG4948">
    <property type="taxonomic scope" value="Bacteria"/>
</dbReference>
<dbReference type="InterPro" id="IPR029065">
    <property type="entry name" value="Enolase_C-like"/>
</dbReference>
<feature type="domain" description="Mandelate racemase/muconate lactonizing enzyme C-terminal" evidence="2">
    <location>
        <begin position="128"/>
        <end position="226"/>
    </location>
</feature>
<dbReference type="Gene3D" id="3.30.390.10">
    <property type="entry name" value="Enolase-like, N-terminal domain"/>
    <property type="match status" value="1"/>
</dbReference>
<dbReference type="InterPro" id="IPR013342">
    <property type="entry name" value="Mandelate_racemase_C"/>
</dbReference>
<dbReference type="GO" id="GO:0046872">
    <property type="term" value="F:metal ion binding"/>
    <property type="evidence" value="ECO:0007669"/>
    <property type="project" value="UniProtKB-KW"/>
</dbReference>
<dbReference type="PANTHER" id="PTHR48073">
    <property type="entry name" value="O-SUCCINYLBENZOATE SYNTHASE-RELATED"/>
    <property type="match status" value="1"/>
</dbReference>
<sequence>MNAFYEKYILNFKRPSGTSRGILTQKETYFLVITDGEKRGIGECGLLKTLSFDDRPDYEDKLQWVCDNIALGETSLLNELTEFPSIQFGVEQAFRSLKSDNQYILFPSDFTEGKSNIPINGLIWMGTPEFMKSQIRKKLSQGFHCIKMKIGAIAFEQEYEILKNLRKEFSTQDIEIRVDANGAFVPEEALEKLKRLSELELHSIEQPIKVKQIEQMATLCQNTPIPIALDEELIGVIHFSDRKKLLEEIKPQYIIIKPSLLGGYKNSEEWISLAEKQKIGWWITSALESNIGLNAIAQWTFTLNNPMPQGLGTGALYTNNIVSPLLVEKGTLGYKASIPWEAMPLPTNHSQSTTFS</sequence>
<dbReference type="GO" id="GO:0043748">
    <property type="term" value="F:O-succinylbenzoate synthase activity"/>
    <property type="evidence" value="ECO:0007669"/>
    <property type="project" value="UniProtKB-EC"/>
</dbReference>
<evidence type="ECO:0000313" key="4">
    <source>
        <dbReference type="Proteomes" id="UP000008895"/>
    </source>
</evidence>
<dbReference type="SMART" id="SM00922">
    <property type="entry name" value="MR_MLE"/>
    <property type="match status" value="1"/>
</dbReference>
<dbReference type="KEGG" id="ccm:Ccan_10390"/>
<reference evidence="3 4" key="1">
    <citation type="journal article" date="2011" name="J. Bacteriol.">
        <title>Complete genome sequence of the dog commensal and human pathogen Capnocytophaga canimorsus strain 5.</title>
        <authorList>
            <person name="Manfredi P."/>
            <person name="Pagni M."/>
            <person name="Cornelis G.R."/>
        </authorList>
    </citation>
    <scope>NUCLEOTIDE SEQUENCE [LARGE SCALE GENOMIC DNA]</scope>
    <source>
        <strain evidence="4">5</strain>
    </source>
</reference>
<dbReference type="SFLD" id="SFLDS00001">
    <property type="entry name" value="Enolase"/>
    <property type="match status" value="1"/>
</dbReference>
<dbReference type="AlphaFoldDB" id="F9YVB0"/>
<dbReference type="Pfam" id="PF13378">
    <property type="entry name" value="MR_MLE_C"/>
    <property type="match status" value="1"/>
</dbReference>
<dbReference type="GO" id="GO:0009063">
    <property type="term" value="P:amino acid catabolic process"/>
    <property type="evidence" value="ECO:0007669"/>
    <property type="project" value="InterPro"/>
</dbReference>